<dbReference type="NCBIfam" id="TIGR00751">
    <property type="entry name" value="menA"/>
    <property type="match status" value="1"/>
</dbReference>
<evidence type="ECO:0000313" key="10">
    <source>
        <dbReference type="EMBL" id="KXU36586.1"/>
    </source>
</evidence>
<evidence type="ECO:0000256" key="1">
    <source>
        <dbReference type="ARBA" id="ARBA00004141"/>
    </source>
</evidence>
<organism evidence="10 11">
    <name type="scientific">Cephaloticoccus primus</name>
    <dbReference type="NCBI Taxonomy" id="1548207"/>
    <lineage>
        <taxon>Bacteria</taxon>
        <taxon>Pseudomonadati</taxon>
        <taxon>Verrucomicrobiota</taxon>
        <taxon>Opitutia</taxon>
        <taxon>Opitutales</taxon>
        <taxon>Opitutaceae</taxon>
        <taxon>Cephaloticoccus</taxon>
    </lineage>
</organism>
<dbReference type="STRING" id="1548207.AXK11_03925"/>
<keyword evidence="4 8" id="KW-0808">Transferase</keyword>
<evidence type="ECO:0000256" key="4">
    <source>
        <dbReference type="ARBA" id="ARBA00022679"/>
    </source>
</evidence>
<dbReference type="NCBIfam" id="NF004751">
    <property type="entry name" value="PRK06080.1-3"/>
    <property type="match status" value="1"/>
</dbReference>
<dbReference type="Proteomes" id="UP000070058">
    <property type="component" value="Unassembled WGS sequence"/>
</dbReference>
<protein>
    <recommendedName>
        <fullName evidence="8 9">1,4-dihydroxy-2-naphthoate octaprenyltransferase</fullName>
        <shortName evidence="8">DHNA-octaprenyltransferase</shortName>
        <ecNumber evidence="8 9">2.5.1.74</ecNumber>
    </recommendedName>
</protein>
<dbReference type="PANTHER" id="PTHR13929:SF0">
    <property type="entry name" value="UBIA PRENYLTRANSFERASE DOMAIN-CONTAINING PROTEIN 1"/>
    <property type="match status" value="1"/>
</dbReference>
<comment type="subcellular location">
    <subcellularLocation>
        <location evidence="8">Cell membrane</location>
        <topology evidence="8">Multi-pass membrane protein</topology>
    </subcellularLocation>
    <subcellularLocation>
        <location evidence="1">Membrane</location>
        <topology evidence="1">Multi-pass membrane protein</topology>
    </subcellularLocation>
</comment>
<feature type="transmembrane region" description="Helical" evidence="8">
    <location>
        <begin position="211"/>
        <end position="241"/>
    </location>
</feature>
<comment type="similarity">
    <text evidence="8">Belongs to the MenA family. Type 1 subfamily.</text>
</comment>
<evidence type="ECO:0000256" key="5">
    <source>
        <dbReference type="ARBA" id="ARBA00022692"/>
    </source>
</evidence>
<dbReference type="InterPro" id="IPR004657">
    <property type="entry name" value="MenA"/>
</dbReference>
<dbReference type="EC" id="2.5.1.74" evidence="8 9"/>
<keyword evidence="6 8" id="KW-1133">Transmembrane helix</keyword>
<dbReference type="InterPro" id="IPR026046">
    <property type="entry name" value="UBIAD1"/>
</dbReference>
<feature type="transmembrane region" description="Helical" evidence="8">
    <location>
        <begin position="86"/>
        <end position="104"/>
    </location>
</feature>
<evidence type="ECO:0000256" key="9">
    <source>
        <dbReference type="NCBIfam" id="TIGR00751"/>
    </source>
</evidence>
<sequence>MEAARPKTLPAAIAPVLVGSALAWHDGGFDWRAAALCAAFSLLMQIGANFANDYYDFIKGGDTAARVGPRRAVVAGLVAPATMRRAMWLVFAVATALGLLLVAWGGWGLAAIGAVSVLCAIAYTGGPYPLAYHGLGDVFVLIFFGPVAVGGTYYVQAGALDARALIFSLPVGLLAANILVLNNYRDEAEDRQVGKRTTVVRFGKKFACAQFGAAFILSFALPVVAVALAGASVWLLLPLVLIPEAWRQQRTLRTSRDPSELISLLGASGRFLGLYALLLAIGLLLA</sequence>
<dbReference type="EMBL" id="LSZQ01000030">
    <property type="protein sequence ID" value="KXU36586.1"/>
    <property type="molecule type" value="Genomic_DNA"/>
</dbReference>
<accession>A0A139SPU8</accession>
<feature type="transmembrane region" description="Helical" evidence="8">
    <location>
        <begin position="162"/>
        <end position="181"/>
    </location>
</feature>
<dbReference type="CDD" id="cd13962">
    <property type="entry name" value="PT_UbiA_UBIAD1"/>
    <property type="match status" value="1"/>
</dbReference>
<dbReference type="GO" id="GO:0042371">
    <property type="term" value="P:vitamin K biosynthetic process"/>
    <property type="evidence" value="ECO:0007669"/>
    <property type="project" value="TreeGrafter"/>
</dbReference>
<dbReference type="HAMAP" id="MF_01937">
    <property type="entry name" value="MenA_1"/>
    <property type="match status" value="1"/>
</dbReference>
<comment type="caution">
    <text evidence="10">The sequence shown here is derived from an EMBL/GenBank/DDBJ whole genome shotgun (WGS) entry which is preliminary data.</text>
</comment>
<name>A0A139SPU8_9BACT</name>
<reference evidence="11" key="1">
    <citation type="submission" date="2016-02" db="EMBL/GenBank/DDBJ databases">
        <authorList>
            <person name="Sanders J.G."/>
            <person name="Lin J.Y."/>
            <person name="Wertz J.T."/>
            <person name="Russell J.A."/>
            <person name="Moreau C.S."/>
            <person name="Powell S."/>
        </authorList>
    </citation>
    <scope>NUCLEOTIDE SEQUENCE [LARGE SCALE GENOMIC DNA]</scope>
    <source>
        <strain evidence="11">CAG34</strain>
    </source>
</reference>
<comment type="catalytic activity">
    <reaction evidence="8">
        <text>an all-trans-polyprenyl diphosphate + 1,4-dihydroxy-2-naphthoate + H(+) = a 2-demethylmenaquinol + CO2 + diphosphate</text>
        <dbReference type="Rhea" id="RHEA:26478"/>
        <dbReference type="Rhea" id="RHEA-COMP:9563"/>
        <dbReference type="Rhea" id="RHEA-COMP:9564"/>
        <dbReference type="ChEBI" id="CHEBI:11173"/>
        <dbReference type="ChEBI" id="CHEBI:15378"/>
        <dbReference type="ChEBI" id="CHEBI:16526"/>
        <dbReference type="ChEBI" id="CHEBI:33019"/>
        <dbReference type="ChEBI" id="CHEBI:55437"/>
        <dbReference type="ChEBI" id="CHEBI:58914"/>
        <dbReference type="EC" id="2.5.1.74"/>
    </reaction>
</comment>
<dbReference type="GO" id="GO:0046428">
    <property type="term" value="F:1,4-dihydroxy-2-naphthoate polyprenyltransferase activity"/>
    <property type="evidence" value="ECO:0007669"/>
    <property type="project" value="UniProtKB-UniRule"/>
</dbReference>
<dbReference type="PIRSF" id="PIRSF005355">
    <property type="entry name" value="UBIAD1"/>
    <property type="match status" value="1"/>
</dbReference>
<dbReference type="AlphaFoldDB" id="A0A139SPU8"/>
<gene>
    <name evidence="8" type="primary">menA</name>
    <name evidence="10" type="ORF">AXK11_03925</name>
</gene>
<keyword evidence="11" id="KW-1185">Reference proteome</keyword>
<dbReference type="PANTHER" id="PTHR13929">
    <property type="entry name" value="1,4-DIHYDROXY-2-NAPHTHOATE OCTAPRENYLTRANSFERASE"/>
    <property type="match status" value="1"/>
</dbReference>
<evidence type="ECO:0000256" key="8">
    <source>
        <dbReference type="HAMAP-Rule" id="MF_01937"/>
    </source>
</evidence>
<dbReference type="GO" id="GO:0009234">
    <property type="term" value="P:menaquinone biosynthetic process"/>
    <property type="evidence" value="ECO:0007669"/>
    <property type="project" value="UniProtKB-UniRule"/>
</dbReference>
<evidence type="ECO:0000256" key="3">
    <source>
        <dbReference type="ARBA" id="ARBA00022475"/>
    </source>
</evidence>
<dbReference type="InterPro" id="IPR000537">
    <property type="entry name" value="UbiA_prenyltransferase"/>
</dbReference>
<dbReference type="Gene3D" id="1.10.357.140">
    <property type="entry name" value="UbiA prenyltransferase"/>
    <property type="match status" value="1"/>
</dbReference>
<feature type="transmembrane region" description="Helical" evidence="8">
    <location>
        <begin position="138"/>
        <end position="156"/>
    </location>
</feature>
<comment type="function">
    <text evidence="8">Conversion of 1,4-dihydroxy-2-naphthoate (DHNA) to demethylmenaquinone (DMK).</text>
</comment>
<dbReference type="GO" id="GO:0005886">
    <property type="term" value="C:plasma membrane"/>
    <property type="evidence" value="ECO:0007669"/>
    <property type="project" value="UniProtKB-SubCell"/>
</dbReference>
<evidence type="ECO:0000256" key="2">
    <source>
        <dbReference type="ARBA" id="ARBA00022428"/>
    </source>
</evidence>
<dbReference type="UniPathway" id="UPA00079">
    <property type="reaction ID" value="UER00168"/>
</dbReference>
<feature type="transmembrane region" description="Helical" evidence="8">
    <location>
        <begin position="261"/>
        <end position="285"/>
    </location>
</feature>
<comment type="pathway">
    <text evidence="8">Quinol/quinone metabolism; menaquinone biosynthesis; menaquinol from 1,4-dihydroxy-2-naphthoate: step 1/2.</text>
</comment>
<evidence type="ECO:0000256" key="7">
    <source>
        <dbReference type="ARBA" id="ARBA00023136"/>
    </source>
</evidence>
<evidence type="ECO:0000313" key="11">
    <source>
        <dbReference type="Proteomes" id="UP000070058"/>
    </source>
</evidence>
<keyword evidence="3 8" id="KW-1003">Cell membrane</keyword>
<keyword evidence="5 8" id="KW-0812">Transmembrane</keyword>
<dbReference type="Pfam" id="PF01040">
    <property type="entry name" value="UbiA"/>
    <property type="match status" value="1"/>
</dbReference>
<proteinExistence type="inferred from homology"/>
<keyword evidence="2 8" id="KW-0474">Menaquinone biosynthesis</keyword>
<keyword evidence="7 8" id="KW-0472">Membrane</keyword>
<dbReference type="InterPro" id="IPR044878">
    <property type="entry name" value="UbiA_sf"/>
</dbReference>
<feature type="transmembrane region" description="Helical" evidence="8">
    <location>
        <begin position="110"/>
        <end position="131"/>
    </location>
</feature>
<evidence type="ECO:0000256" key="6">
    <source>
        <dbReference type="ARBA" id="ARBA00022989"/>
    </source>
</evidence>